<evidence type="ECO:0000259" key="1">
    <source>
        <dbReference type="Pfam" id="PF01968"/>
    </source>
</evidence>
<dbReference type="PANTHER" id="PTHR11365">
    <property type="entry name" value="5-OXOPROLINASE RELATED"/>
    <property type="match status" value="1"/>
</dbReference>
<sequence>MGHPLACRDRRSMSRLAVDFGARFADFVAWDDAGLRILKRPVSGDMAADLVAGLEALELEAERLQELRLVTTAPLNALLARRPMPVALLSTRGFGDTLRLGRQNRAALYDPVARSPAPVFLVAPEDSHEIGGRLDATGAELAPLDPADIAAAIAGLRAREVRAVAICLLFAHVNPAQELALAEAIRAALPEVSLSLSHQVDPAPREYERTVSVLSDAWLAARMDAPLAAVRAALAARGFAGELLFGDGRGVLVSDAAARAHRAILLSGAPAAAARAGADLSADGVVIAADIGSLSADMSTGRGGQPGMSETGLLAGVPLREACTDIESIALGGTRRVGTGPRGLNFDVDEGPRLDDALAALGRLPDAGVWSAPFSPEAVVAAAADRMAYALTRYATRRNIDPGRASLAVMGGTGALLAADIAAAMGLERVLLPRAPGASGAIGLMQAARRSEAFARVDLGLEALSAEALDALLDRLEGACDGSGPLVYALSLAARRQMHAMPLILGARPASGAEIGEAFAAGFRAEFGIAPPGPGYLFSIAVYRDTRGPVPPMAELGDGAATGLIATEAGAIWCPEGWRLSRTDTAYRLERSAR</sequence>
<dbReference type="InterPro" id="IPR008040">
    <property type="entry name" value="Hydant_A_N"/>
</dbReference>
<dbReference type="KEGG" id="pshq:F3W81_17050"/>
<reference evidence="3 4" key="1">
    <citation type="submission" date="2019-10" db="EMBL/GenBank/DDBJ databases">
        <title>Pseudopuniceibacterium sp. HQ09 islated from Antarctica.</title>
        <authorList>
            <person name="Liao L."/>
            <person name="Su S."/>
            <person name="Chen B."/>
            <person name="Yu Y."/>
        </authorList>
    </citation>
    <scope>NUCLEOTIDE SEQUENCE [LARGE SCALE GENOMIC DNA]</scope>
    <source>
        <strain evidence="3 4">HQ09</strain>
    </source>
</reference>
<dbReference type="InterPro" id="IPR002821">
    <property type="entry name" value="Hydantoinase_A"/>
</dbReference>
<feature type="domain" description="Hydantoinase A/oxoprolinase" evidence="1">
    <location>
        <begin position="209"/>
        <end position="349"/>
    </location>
</feature>
<dbReference type="InterPro" id="IPR045079">
    <property type="entry name" value="Oxoprolinase-like"/>
</dbReference>
<keyword evidence="4" id="KW-1185">Reference proteome</keyword>
<proteinExistence type="predicted"/>
<dbReference type="Pfam" id="PF05378">
    <property type="entry name" value="Hydant_A_N"/>
    <property type="match status" value="1"/>
</dbReference>
<accession>A0A7L9WR75</accession>
<evidence type="ECO:0008006" key="5">
    <source>
        <dbReference type="Google" id="ProtNLM"/>
    </source>
</evidence>
<organism evidence="3 4">
    <name type="scientific">Pseudooceanicola spongiae</name>
    <dbReference type="NCBI Taxonomy" id="2613965"/>
    <lineage>
        <taxon>Bacteria</taxon>
        <taxon>Pseudomonadati</taxon>
        <taxon>Pseudomonadota</taxon>
        <taxon>Alphaproteobacteria</taxon>
        <taxon>Rhodobacterales</taxon>
        <taxon>Paracoccaceae</taxon>
        <taxon>Pseudooceanicola</taxon>
    </lineage>
</organism>
<name>A0A7L9WR75_9RHOB</name>
<dbReference type="GO" id="GO:0006749">
    <property type="term" value="P:glutathione metabolic process"/>
    <property type="evidence" value="ECO:0007669"/>
    <property type="project" value="TreeGrafter"/>
</dbReference>
<evidence type="ECO:0000313" key="3">
    <source>
        <dbReference type="EMBL" id="QOL82382.1"/>
    </source>
</evidence>
<dbReference type="PANTHER" id="PTHR11365:SF23">
    <property type="entry name" value="HYPOTHETICAL 5-OXOPROLINASE (EUROFUNG)-RELATED"/>
    <property type="match status" value="1"/>
</dbReference>
<evidence type="ECO:0000313" key="4">
    <source>
        <dbReference type="Proteomes" id="UP000594118"/>
    </source>
</evidence>
<dbReference type="Pfam" id="PF01968">
    <property type="entry name" value="Hydantoinase_A"/>
    <property type="match status" value="2"/>
</dbReference>
<feature type="domain" description="Hydantoinase/oxoprolinase N-terminal" evidence="2">
    <location>
        <begin position="15"/>
        <end position="187"/>
    </location>
</feature>
<dbReference type="Proteomes" id="UP000594118">
    <property type="component" value="Chromosome"/>
</dbReference>
<dbReference type="EMBL" id="CP045201">
    <property type="protein sequence ID" value="QOL82382.1"/>
    <property type="molecule type" value="Genomic_DNA"/>
</dbReference>
<gene>
    <name evidence="3" type="ORF">F3W81_17050</name>
</gene>
<dbReference type="GO" id="GO:0005829">
    <property type="term" value="C:cytosol"/>
    <property type="evidence" value="ECO:0007669"/>
    <property type="project" value="TreeGrafter"/>
</dbReference>
<dbReference type="AlphaFoldDB" id="A0A7L9WR75"/>
<protein>
    <recommendedName>
        <fullName evidence="5">Hydantoinase A/oxoprolinase domain-containing protein</fullName>
    </recommendedName>
</protein>
<evidence type="ECO:0000259" key="2">
    <source>
        <dbReference type="Pfam" id="PF05378"/>
    </source>
</evidence>
<feature type="domain" description="Hydantoinase A/oxoprolinase" evidence="1">
    <location>
        <begin position="378"/>
        <end position="450"/>
    </location>
</feature>
<dbReference type="GO" id="GO:0017168">
    <property type="term" value="F:5-oxoprolinase (ATP-hydrolyzing) activity"/>
    <property type="evidence" value="ECO:0007669"/>
    <property type="project" value="TreeGrafter"/>
</dbReference>